<evidence type="ECO:0000313" key="6">
    <source>
        <dbReference type="Proteomes" id="UP001201549"/>
    </source>
</evidence>
<dbReference type="SMART" id="SM00422">
    <property type="entry name" value="HTH_MERR"/>
    <property type="match status" value="1"/>
</dbReference>
<keyword evidence="2" id="KW-0238">DNA-binding</keyword>
<reference evidence="5 6" key="1">
    <citation type="submission" date="2022-02" db="EMBL/GenBank/DDBJ databases">
        <authorList>
            <person name="Zhuang L."/>
        </authorList>
    </citation>
    <scope>NUCLEOTIDE SEQUENCE [LARGE SCALE GENOMIC DNA]</scope>
    <source>
        <strain evidence="5 6">C32</strain>
    </source>
</reference>
<dbReference type="InterPro" id="IPR047057">
    <property type="entry name" value="MerR_fam"/>
</dbReference>
<keyword evidence="6" id="KW-1185">Reference proteome</keyword>
<dbReference type="InterPro" id="IPR009061">
    <property type="entry name" value="DNA-bd_dom_put_sf"/>
</dbReference>
<dbReference type="PROSITE" id="PS50937">
    <property type="entry name" value="HTH_MERR_2"/>
    <property type="match status" value="1"/>
</dbReference>
<dbReference type="CDD" id="cd01104">
    <property type="entry name" value="HTH_MlrA-CarA"/>
    <property type="match status" value="1"/>
</dbReference>
<evidence type="ECO:0000259" key="4">
    <source>
        <dbReference type="PROSITE" id="PS50937"/>
    </source>
</evidence>
<feature type="domain" description="HTH merR-type" evidence="4">
    <location>
        <begin position="8"/>
        <end position="77"/>
    </location>
</feature>
<dbReference type="InterPro" id="IPR000551">
    <property type="entry name" value="MerR-type_HTH_dom"/>
</dbReference>
<dbReference type="Gene3D" id="1.10.1660.10">
    <property type="match status" value="1"/>
</dbReference>
<name>A0ABT2FGA1_9GAMM</name>
<dbReference type="EMBL" id="JAKOGG010000001">
    <property type="protein sequence ID" value="MCS4554976.1"/>
    <property type="molecule type" value="Genomic_DNA"/>
</dbReference>
<keyword evidence="3" id="KW-0804">Transcription</keyword>
<comment type="caution">
    <text evidence="5">The sequence shown here is derived from an EMBL/GenBank/DDBJ whole genome shotgun (WGS) entry which is preliminary data.</text>
</comment>
<dbReference type="PANTHER" id="PTHR30204">
    <property type="entry name" value="REDOX-CYCLING DRUG-SENSING TRANSCRIPTIONAL ACTIVATOR SOXR"/>
    <property type="match status" value="1"/>
</dbReference>
<keyword evidence="1" id="KW-0805">Transcription regulation</keyword>
<evidence type="ECO:0000313" key="5">
    <source>
        <dbReference type="EMBL" id="MCS4554976.1"/>
    </source>
</evidence>
<gene>
    <name evidence="5" type="ORF">L9G74_00815</name>
</gene>
<evidence type="ECO:0000256" key="3">
    <source>
        <dbReference type="ARBA" id="ARBA00023163"/>
    </source>
</evidence>
<accession>A0ABT2FGA1</accession>
<proteinExistence type="predicted"/>
<protein>
    <submittedName>
        <fullName evidence="5">MerR family transcriptional regulator</fullName>
    </submittedName>
</protein>
<evidence type="ECO:0000256" key="1">
    <source>
        <dbReference type="ARBA" id="ARBA00023015"/>
    </source>
</evidence>
<dbReference type="RefSeq" id="WP_238894334.1">
    <property type="nucleotide sequence ID" value="NZ_JAKOGG010000001.1"/>
</dbReference>
<sequence length="296" mass="33135">MVTEVEYNLPIGEVARLTGVNPVTLRAWQRRFGLVTPQRTPKGHRLYSVEQVDEIKEILHWLEQGVAISRVKPLLKQTTPVVTTGEADSDWQQLTEGLTDAVLALKAVTVRQRLDELTSLYPLPLCGEQLLQWLTALDSSLAERVDGPLLRSWLQQQLQHYSALRCESVLRQKHRNLLLLSLGEQPDYHQWLWQLALLAQNIVPHSFSVADNLDVLSLVSERLQPCAVLALPAARTHQSTLEQLDQLAQKLALPVAFGGAYAPLLQQAMSELPRLTILASVTQLAAWPAPAKELQQ</sequence>
<dbReference type="SUPFAM" id="SSF46955">
    <property type="entry name" value="Putative DNA-binding domain"/>
    <property type="match status" value="1"/>
</dbReference>
<dbReference type="Pfam" id="PF13411">
    <property type="entry name" value="MerR_1"/>
    <property type="match status" value="1"/>
</dbReference>
<organism evidence="5 6">
    <name type="scientific">Shewanella electrica</name>
    <dbReference type="NCBI Taxonomy" id="515560"/>
    <lineage>
        <taxon>Bacteria</taxon>
        <taxon>Pseudomonadati</taxon>
        <taxon>Pseudomonadota</taxon>
        <taxon>Gammaproteobacteria</taxon>
        <taxon>Alteromonadales</taxon>
        <taxon>Shewanellaceae</taxon>
        <taxon>Shewanella</taxon>
    </lineage>
</organism>
<evidence type="ECO:0000256" key="2">
    <source>
        <dbReference type="ARBA" id="ARBA00023125"/>
    </source>
</evidence>
<dbReference type="Proteomes" id="UP001201549">
    <property type="component" value="Unassembled WGS sequence"/>
</dbReference>
<reference evidence="6" key="2">
    <citation type="submission" date="2023-07" db="EMBL/GenBank/DDBJ databases">
        <title>Shewanella mangrovi sp. nov., an acetaldehyde- degrading bacterium isolated from mangrove sediment.</title>
        <authorList>
            <person name="Liu Y."/>
        </authorList>
    </citation>
    <scope>NUCLEOTIDE SEQUENCE [LARGE SCALE GENOMIC DNA]</scope>
    <source>
        <strain evidence="6">C32</strain>
    </source>
</reference>
<dbReference type="PROSITE" id="PS00552">
    <property type="entry name" value="HTH_MERR_1"/>
    <property type="match status" value="1"/>
</dbReference>
<dbReference type="PANTHER" id="PTHR30204:SF67">
    <property type="entry name" value="HTH-TYPE TRANSCRIPTIONAL REGULATOR MLRA-RELATED"/>
    <property type="match status" value="1"/>
</dbReference>